<dbReference type="EMBL" id="JBHTHZ010000005">
    <property type="protein sequence ID" value="MFD0794027.1"/>
    <property type="molecule type" value="Genomic_DNA"/>
</dbReference>
<dbReference type="Pfam" id="PF13360">
    <property type="entry name" value="PQQ_2"/>
    <property type="match status" value="3"/>
</dbReference>
<dbReference type="InterPro" id="IPR015943">
    <property type="entry name" value="WD40/YVTN_repeat-like_dom_sf"/>
</dbReference>
<feature type="domain" description="Pyrrolo-quinoline quinone repeat" evidence="1">
    <location>
        <begin position="138"/>
        <end position="233"/>
    </location>
</feature>
<dbReference type="Gene3D" id="2.130.10.10">
    <property type="entry name" value="YVTN repeat-like/Quinoprotein amine dehydrogenase"/>
    <property type="match status" value="1"/>
</dbReference>
<dbReference type="InterPro" id="IPR018391">
    <property type="entry name" value="PQQ_b-propeller_rpt"/>
</dbReference>
<gene>
    <name evidence="2" type="ORF">ACFQZX_10395</name>
</gene>
<proteinExistence type="predicted"/>
<dbReference type="SUPFAM" id="SSF50998">
    <property type="entry name" value="Quinoprotein alcohol dehydrogenase-like"/>
    <property type="match status" value="2"/>
</dbReference>
<dbReference type="Gene3D" id="2.60.40.2340">
    <property type="match status" value="1"/>
</dbReference>
<reference evidence="3" key="1">
    <citation type="journal article" date="2019" name="Int. J. Syst. Evol. Microbiol.">
        <title>The Global Catalogue of Microorganisms (GCM) 10K type strain sequencing project: providing services to taxonomists for standard genome sequencing and annotation.</title>
        <authorList>
            <consortium name="The Broad Institute Genomics Platform"/>
            <consortium name="The Broad Institute Genome Sequencing Center for Infectious Disease"/>
            <person name="Wu L."/>
            <person name="Ma J."/>
        </authorList>
    </citation>
    <scope>NUCLEOTIDE SEQUENCE [LARGE SCALE GENOMIC DNA]</scope>
    <source>
        <strain evidence="3">CCUG 61484</strain>
    </source>
</reference>
<sequence length="464" mass="51053">MTLKTLSLTAIRFSAVIFFLCTTGCKKDDNTEQPEVKLTDFTLLHPDGTSFESDEIAVEIKEDSINVLVPHFTDLTALKYKAEDKVLKHSEDEILDFSKPIVFTIQSEGPATKKYIITVKHDKLKNMVYFGGHDKTFYALYNRNGKKIWDFKAEGDFSYSGPAFSKGVLYAGNTDGYLYALDAETGALKWKYKTGGIITSSPTVADGIVYVGSYDRKLYAIDAETGVPKWTFTTGYLIDSDPVVVNNMVYFASDDGYLYALTKKGQPKWQYNTGSLIVSSSPLVVEDVIYIGSRTGYLYAINTADGAEKWRIKSDNGTMEHAMPVIYNGIIYFSSGYDLNYGPPNNHPGSLYAINASDGSLVWKKLDALGFTSGPSISNGNLYINADDGKIYCVNTSTGNIVWSKAIYANGVVPTVVDEVVYPGGGGGRYFNAFNALTGTLKWAFPIENSLTTSRPYVIGKNGY</sequence>
<name>A0ABW3ASJ1_9SPHI</name>
<keyword evidence="3" id="KW-1185">Reference proteome</keyword>
<dbReference type="RefSeq" id="WP_377114712.1">
    <property type="nucleotide sequence ID" value="NZ_JBHTHZ010000005.1"/>
</dbReference>
<evidence type="ECO:0000313" key="3">
    <source>
        <dbReference type="Proteomes" id="UP001597010"/>
    </source>
</evidence>
<evidence type="ECO:0000313" key="2">
    <source>
        <dbReference type="EMBL" id="MFD0794027.1"/>
    </source>
</evidence>
<dbReference type="SMART" id="SM00564">
    <property type="entry name" value="PQQ"/>
    <property type="match status" value="8"/>
</dbReference>
<dbReference type="PANTHER" id="PTHR34512">
    <property type="entry name" value="CELL SURFACE PROTEIN"/>
    <property type="match status" value="1"/>
</dbReference>
<feature type="domain" description="Pyrrolo-quinoline quinone repeat" evidence="1">
    <location>
        <begin position="240"/>
        <end position="337"/>
    </location>
</feature>
<feature type="domain" description="Pyrrolo-quinoline quinone repeat" evidence="1">
    <location>
        <begin position="349"/>
        <end position="445"/>
    </location>
</feature>
<dbReference type="InterPro" id="IPR002372">
    <property type="entry name" value="PQQ_rpt_dom"/>
</dbReference>
<dbReference type="PANTHER" id="PTHR34512:SF30">
    <property type="entry name" value="OUTER MEMBRANE PROTEIN ASSEMBLY FACTOR BAMB"/>
    <property type="match status" value="1"/>
</dbReference>
<dbReference type="InterPro" id="IPR011047">
    <property type="entry name" value="Quinoprotein_ADH-like_sf"/>
</dbReference>
<accession>A0ABW3ASJ1</accession>
<comment type="caution">
    <text evidence="2">The sequence shown here is derived from an EMBL/GenBank/DDBJ whole genome shotgun (WGS) entry which is preliminary data.</text>
</comment>
<protein>
    <submittedName>
        <fullName evidence="2">PQQ-binding-like beta-propeller repeat protein</fullName>
    </submittedName>
</protein>
<dbReference type="Proteomes" id="UP001597010">
    <property type="component" value="Unassembled WGS sequence"/>
</dbReference>
<evidence type="ECO:0000259" key="1">
    <source>
        <dbReference type="Pfam" id="PF13360"/>
    </source>
</evidence>
<dbReference type="Gene3D" id="2.40.128.630">
    <property type="match status" value="2"/>
</dbReference>
<organism evidence="2 3">
    <name type="scientific">Mucilaginibacter litoreus</name>
    <dbReference type="NCBI Taxonomy" id="1048221"/>
    <lineage>
        <taxon>Bacteria</taxon>
        <taxon>Pseudomonadati</taxon>
        <taxon>Bacteroidota</taxon>
        <taxon>Sphingobacteriia</taxon>
        <taxon>Sphingobacteriales</taxon>
        <taxon>Sphingobacteriaceae</taxon>
        <taxon>Mucilaginibacter</taxon>
    </lineage>
</organism>